<dbReference type="RefSeq" id="WP_338449528.1">
    <property type="nucleotide sequence ID" value="NZ_CP137640.1"/>
</dbReference>
<keyword evidence="8" id="KW-0966">Cell projection</keyword>
<gene>
    <name evidence="8" type="primary">flgM</name>
    <name evidence="8" type="ORF">R4Z09_25700</name>
</gene>
<keyword evidence="4" id="KW-1005">Bacterial flagellum biogenesis</keyword>
<dbReference type="InterPro" id="IPR007412">
    <property type="entry name" value="FlgM"/>
</dbReference>
<dbReference type="Gene3D" id="6.10.140.30">
    <property type="entry name" value="Anti-sigma-28 factor FlgM"/>
    <property type="match status" value="1"/>
</dbReference>
<evidence type="ECO:0000313" key="8">
    <source>
        <dbReference type="EMBL" id="WVX80597.1"/>
    </source>
</evidence>
<reference evidence="8 9" key="1">
    <citation type="submission" date="2023-10" db="EMBL/GenBank/DDBJ databases">
        <title>Niallia locisalis sp.nov. isolated from a salt pond sample.</title>
        <authorList>
            <person name="Li X.-J."/>
            <person name="Dong L."/>
        </authorList>
    </citation>
    <scope>NUCLEOTIDE SEQUENCE [LARGE SCALE GENOMIC DNA]</scope>
    <source>
        <strain evidence="8 9">DSM 29761</strain>
    </source>
</reference>
<dbReference type="Pfam" id="PF04316">
    <property type="entry name" value="FlgM"/>
    <property type="match status" value="1"/>
</dbReference>
<evidence type="ECO:0000256" key="6">
    <source>
        <dbReference type="ARBA" id="ARBA00023163"/>
    </source>
</evidence>
<organism evidence="8 9">
    <name type="scientific">Niallia oryzisoli</name>
    <dbReference type="NCBI Taxonomy" id="1737571"/>
    <lineage>
        <taxon>Bacteria</taxon>
        <taxon>Bacillati</taxon>
        <taxon>Bacillota</taxon>
        <taxon>Bacilli</taxon>
        <taxon>Bacillales</taxon>
        <taxon>Bacillaceae</taxon>
        <taxon>Niallia</taxon>
    </lineage>
</organism>
<keyword evidence="5" id="KW-0805">Transcription regulation</keyword>
<dbReference type="EMBL" id="CP137640">
    <property type="protein sequence ID" value="WVX80597.1"/>
    <property type="molecule type" value="Genomic_DNA"/>
</dbReference>
<proteinExistence type="inferred from homology"/>
<protein>
    <recommendedName>
        <fullName evidence="2">Negative regulator of flagellin synthesis</fullName>
    </recommendedName>
</protein>
<keyword evidence="8" id="KW-0969">Cilium</keyword>
<keyword evidence="8" id="KW-0282">Flagellum</keyword>
<evidence type="ECO:0000256" key="4">
    <source>
        <dbReference type="ARBA" id="ARBA00022795"/>
    </source>
</evidence>
<dbReference type="InterPro" id="IPR035890">
    <property type="entry name" value="Anti-sigma-28_factor_FlgM_sf"/>
</dbReference>
<keyword evidence="6" id="KW-0804">Transcription</keyword>
<dbReference type="SUPFAM" id="SSF101498">
    <property type="entry name" value="Anti-sigma factor FlgM"/>
    <property type="match status" value="1"/>
</dbReference>
<name>A0ABZ2CA43_9BACI</name>
<accession>A0ABZ2CA43</accession>
<evidence type="ECO:0000259" key="7">
    <source>
        <dbReference type="Pfam" id="PF04316"/>
    </source>
</evidence>
<evidence type="ECO:0000256" key="1">
    <source>
        <dbReference type="ARBA" id="ARBA00005322"/>
    </source>
</evidence>
<evidence type="ECO:0000256" key="5">
    <source>
        <dbReference type="ARBA" id="ARBA00023015"/>
    </source>
</evidence>
<keyword evidence="3" id="KW-0678">Repressor</keyword>
<dbReference type="Proteomes" id="UP001357223">
    <property type="component" value="Chromosome"/>
</dbReference>
<sequence length="87" mass="10161">MKINNFRPQGVNPYKNQMNKLDNIEKAASKKRDVVEISSEAKELQQVSSYELERQKKVDDLKLQIENGTYKPQPKEIAKSIINYYSK</sequence>
<evidence type="ECO:0000256" key="2">
    <source>
        <dbReference type="ARBA" id="ARBA00017823"/>
    </source>
</evidence>
<dbReference type="InterPro" id="IPR031316">
    <property type="entry name" value="FlgM_C"/>
</dbReference>
<evidence type="ECO:0000256" key="3">
    <source>
        <dbReference type="ARBA" id="ARBA00022491"/>
    </source>
</evidence>
<keyword evidence="9" id="KW-1185">Reference proteome</keyword>
<evidence type="ECO:0000313" key="9">
    <source>
        <dbReference type="Proteomes" id="UP001357223"/>
    </source>
</evidence>
<comment type="similarity">
    <text evidence="1">Belongs to the FlgM family.</text>
</comment>
<feature type="domain" description="Anti-sigma-28 factor FlgM C-terminal" evidence="7">
    <location>
        <begin position="33"/>
        <end position="83"/>
    </location>
</feature>
<dbReference type="NCBIfam" id="TIGR03824">
    <property type="entry name" value="FlgM_jcvi"/>
    <property type="match status" value="1"/>
</dbReference>